<sequence length="416" mass="45017">MSTPGSYPSGMNSSTREEPALWSRAASVLGVIIAHRWAFAAAGTLAMVVFFWRIRFLPSITLTDIGLVAIAIVVFSILLMLVFLATLLIPAALLVEWHQRGMIFSASGPRRPGSRERHLALNSILSLLVGAAVALLLLYASLATAFGKSHDHAFLILVGLGAIAALGPVLRKTTPSATAERIANTRPWRGLWPLSLAFASTALYLLYMPIFVLVVIGTHEAATALTDWQFGLMLLLLPPLHYLFFLVLSSPARHKSIAALAIIFYVVMFAGTLTEALDRAANIFQLGLLKHHSVVVSSEGCRIAKSSRVVRACHKLEGSGEALYEIRDVQILTRLGSHAVIARNQWTPAQRTGSVPIPSAHVRSWFPTAPVKGLPRAPHSRAPAAMVDIPTQRPVPTPRASRKAPAQRKTVSCVAR</sequence>
<evidence type="ECO:0000313" key="3">
    <source>
        <dbReference type="EMBL" id="ACF51817.1"/>
    </source>
</evidence>
<keyword evidence="2" id="KW-0812">Transmembrane</keyword>
<dbReference type="KEGG" id="smt:Smal_2113"/>
<gene>
    <name evidence="3" type="ordered locus">Smal_2113</name>
</gene>
<dbReference type="EMBL" id="CP001111">
    <property type="protein sequence ID" value="ACF51817.1"/>
    <property type="molecule type" value="Genomic_DNA"/>
</dbReference>
<evidence type="ECO:0000256" key="2">
    <source>
        <dbReference type="SAM" id="Phobius"/>
    </source>
</evidence>
<protein>
    <recommendedName>
        <fullName evidence="5">Transmembrane protein</fullName>
    </recommendedName>
</protein>
<feature type="transmembrane region" description="Helical" evidence="2">
    <location>
        <begin position="21"/>
        <end position="54"/>
    </location>
</feature>
<evidence type="ECO:0008006" key="5">
    <source>
        <dbReference type="Google" id="ProtNLM"/>
    </source>
</evidence>
<feature type="transmembrane region" description="Helical" evidence="2">
    <location>
        <begin position="66"/>
        <end position="95"/>
    </location>
</feature>
<organism evidence="3 4">
    <name type="scientific">Stenotrophomonas maltophilia (strain R551-3)</name>
    <dbReference type="NCBI Taxonomy" id="391008"/>
    <lineage>
        <taxon>Bacteria</taxon>
        <taxon>Pseudomonadati</taxon>
        <taxon>Pseudomonadota</taxon>
        <taxon>Gammaproteobacteria</taxon>
        <taxon>Lysobacterales</taxon>
        <taxon>Lysobacteraceae</taxon>
        <taxon>Stenotrophomonas</taxon>
        <taxon>Stenotrophomonas maltophilia group</taxon>
    </lineage>
</organism>
<keyword evidence="2" id="KW-0472">Membrane</keyword>
<evidence type="ECO:0000313" key="4">
    <source>
        <dbReference type="Proteomes" id="UP000001867"/>
    </source>
</evidence>
<proteinExistence type="predicted"/>
<feature type="transmembrane region" description="Helical" evidence="2">
    <location>
        <begin position="257"/>
        <end position="277"/>
    </location>
</feature>
<dbReference type="Proteomes" id="UP000001867">
    <property type="component" value="Chromosome"/>
</dbReference>
<accession>B4SK99</accession>
<dbReference type="AlphaFoldDB" id="B4SK99"/>
<feature type="transmembrane region" description="Helical" evidence="2">
    <location>
        <begin position="119"/>
        <end position="140"/>
    </location>
</feature>
<feature type="region of interest" description="Disordered" evidence="1">
    <location>
        <begin position="390"/>
        <end position="416"/>
    </location>
</feature>
<keyword evidence="2" id="KW-1133">Transmembrane helix</keyword>
<dbReference type="HOGENOM" id="CLU_660421_0_0_6"/>
<reference evidence="3 4" key="1">
    <citation type="submission" date="2008-06" db="EMBL/GenBank/DDBJ databases">
        <title>Complete sequence of Stenotrophomonas maltophilia R551-3.</title>
        <authorList>
            <consortium name="US DOE Joint Genome Institute"/>
            <person name="Lucas S."/>
            <person name="Copeland A."/>
            <person name="Lapidus A."/>
            <person name="Glavina del Rio T."/>
            <person name="Dalin E."/>
            <person name="Tice H."/>
            <person name="Pitluck S."/>
            <person name="Chain P."/>
            <person name="Malfatti S."/>
            <person name="Shin M."/>
            <person name="Vergez L."/>
            <person name="Lang D."/>
            <person name="Schmutz J."/>
            <person name="Larimer F."/>
            <person name="Land M."/>
            <person name="Hauser L."/>
            <person name="Kyrpides N."/>
            <person name="Mikhailova N."/>
            <person name="Taghavi S."/>
            <person name="Monchy S."/>
            <person name="Newman L."/>
            <person name="Vangronsveld J."/>
            <person name="van der Lelie D."/>
            <person name="Richardson P."/>
        </authorList>
    </citation>
    <scope>NUCLEOTIDE SEQUENCE [LARGE SCALE GENOMIC DNA]</scope>
    <source>
        <strain evidence="3 4">R551-3</strain>
    </source>
</reference>
<feature type="transmembrane region" description="Helical" evidence="2">
    <location>
        <begin position="228"/>
        <end position="248"/>
    </location>
</feature>
<feature type="transmembrane region" description="Helical" evidence="2">
    <location>
        <begin position="191"/>
        <end position="216"/>
    </location>
</feature>
<dbReference type="STRING" id="391008.Smal_2113"/>
<evidence type="ECO:0000256" key="1">
    <source>
        <dbReference type="SAM" id="MobiDB-lite"/>
    </source>
</evidence>
<feature type="transmembrane region" description="Helical" evidence="2">
    <location>
        <begin position="152"/>
        <end position="170"/>
    </location>
</feature>
<name>B4SK99_STRM5</name>